<organism evidence="1 2">
    <name type="scientific">Halosaccharopolyspora lacisalsi</name>
    <dbReference type="NCBI Taxonomy" id="1000566"/>
    <lineage>
        <taxon>Bacteria</taxon>
        <taxon>Bacillati</taxon>
        <taxon>Actinomycetota</taxon>
        <taxon>Actinomycetes</taxon>
        <taxon>Pseudonocardiales</taxon>
        <taxon>Pseudonocardiaceae</taxon>
        <taxon>Halosaccharopolyspora</taxon>
    </lineage>
</organism>
<evidence type="ECO:0000313" key="1">
    <source>
        <dbReference type="EMBL" id="MBA8823364.1"/>
    </source>
</evidence>
<dbReference type="Gene3D" id="3.40.50.300">
    <property type="entry name" value="P-loop containing nucleotide triphosphate hydrolases"/>
    <property type="match status" value="1"/>
</dbReference>
<dbReference type="Proteomes" id="UP000569329">
    <property type="component" value="Unassembled WGS sequence"/>
</dbReference>
<dbReference type="SUPFAM" id="SSF52540">
    <property type="entry name" value="P-loop containing nucleoside triphosphate hydrolases"/>
    <property type="match status" value="1"/>
</dbReference>
<dbReference type="AlphaFoldDB" id="A0A839DPE8"/>
<comment type="caution">
    <text evidence="1">The sequence shown here is derived from an EMBL/GenBank/DDBJ whole genome shotgun (WGS) entry which is preliminary data.</text>
</comment>
<evidence type="ECO:0000313" key="2">
    <source>
        <dbReference type="Proteomes" id="UP000569329"/>
    </source>
</evidence>
<sequence>MRNAEKHRNSIGSLPQRFAAPNHLTVSGFLTLSAWWRRVPGRQRKSAVEQALRMTSLQDRAGSKVGHLSGGMLCRLGSPSSW</sequence>
<proteinExistence type="predicted"/>
<keyword evidence="2" id="KW-1185">Reference proteome</keyword>
<protein>
    <submittedName>
        <fullName evidence="1">ABC-type multidrug transport system ATPase subunit</fullName>
    </submittedName>
</protein>
<gene>
    <name evidence="1" type="ORF">FHX42_000693</name>
</gene>
<accession>A0A839DPE8</accession>
<dbReference type="RefSeq" id="WP_182542685.1">
    <property type="nucleotide sequence ID" value="NZ_JACGWZ010000001.1"/>
</dbReference>
<dbReference type="EMBL" id="JACGWZ010000001">
    <property type="protein sequence ID" value="MBA8823364.1"/>
    <property type="molecule type" value="Genomic_DNA"/>
</dbReference>
<dbReference type="InterPro" id="IPR027417">
    <property type="entry name" value="P-loop_NTPase"/>
</dbReference>
<reference evidence="1 2" key="1">
    <citation type="submission" date="2020-07" db="EMBL/GenBank/DDBJ databases">
        <title>Sequencing the genomes of 1000 actinobacteria strains.</title>
        <authorList>
            <person name="Klenk H.-P."/>
        </authorList>
    </citation>
    <scope>NUCLEOTIDE SEQUENCE [LARGE SCALE GENOMIC DNA]</scope>
    <source>
        <strain evidence="1 2">DSM 45975</strain>
    </source>
</reference>
<name>A0A839DPE8_9PSEU</name>